<feature type="region of interest" description="Disordered" evidence="1">
    <location>
        <begin position="38"/>
        <end position="73"/>
    </location>
</feature>
<gene>
    <name evidence="3" type="ORF">TH68_05515</name>
</gene>
<feature type="transmembrane region" description="Helical" evidence="2">
    <location>
        <begin position="109"/>
        <end position="137"/>
    </location>
</feature>
<keyword evidence="2" id="KW-0472">Membrane</keyword>
<evidence type="ECO:0000256" key="1">
    <source>
        <dbReference type="SAM" id="MobiDB-lite"/>
    </source>
</evidence>
<dbReference type="AlphaFoldDB" id="A0A6N3X6G2"/>
<proteinExistence type="predicted"/>
<evidence type="ECO:0000313" key="4">
    <source>
        <dbReference type="Proteomes" id="UP000035054"/>
    </source>
</evidence>
<feature type="transmembrane region" description="Helical" evidence="2">
    <location>
        <begin position="158"/>
        <end position="178"/>
    </location>
</feature>
<keyword evidence="2" id="KW-0812">Transmembrane</keyword>
<keyword evidence="2" id="KW-1133">Transmembrane helix</keyword>
<dbReference type="Proteomes" id="UP000035054">
    <property type="component" value="Unassembled WGS sequence"/>
</dbReference>
<evidence type="ECO:0000313" key="3">
    <source>
        <dbReference type="EMBL" id="KKZ14193.1"/>
    </source>
</evidence>
<evidence type="ECO:0000256" key="2">
    <source>
        <dbReference type="SAM" id="Phobius"/>
    </source>
</evidence>
<reference evidence="3 4" key="1">
    <citation type="submission" date="2015-01" db="EMBL/GenBank/DDBJ databases">
        <title>Lifestyle Evolution in Cyanobacterial Symbionts of Sponges.</title>
        <authorList>
            <person name="Burgsdorf I."/>
            <person name="Slaby B.M."/>
            <person name="Handley K.M."/>
            <person name="Haber M."/>
            <person name="Blom J."/>
            <person name="Marshall C.W."/>
            <person name="Gilbert J.A."/>
            <person name="Hentschel U."/>
            <person name="Steindler L."/>
        </authorList>
    </citation>
    <scope>NUCLEOTIDE SEQUENCE [LARGE SCALE GENOMIC DNA]</scope>
    <source>
        <strain evidence="3">142</strain>
    </source>
</reference>
<name>A0A6N3X6G2_9SYNE</name>
<sequence length="183" mass="19474">MRGKLGNWMMALGNGENLKGFSGLSSLASDISETVGDVDALDTQGQKPATIEQSRNEKQAHSQKSAEMPAPAPLHQAASLGQTDASKELHNVDAQPDTKDEQDQNPSNWLASLCGIIVVIGIAIVIIGIAIVVIGIAMKVIIVSFMLIKAIAMKVMTASFMLIKAIVLMLVKVMVFIFNQNSG</sequence>
<comment type="caution">
    <text evidence="3">The sequence shown here is derived from an EMBL/GenBank/DDBJ whole genome shotgun (WGS) entry which is preliminary data.</text>
</comment>
<feature type="compositionally biased region" description="Polar residues" evidence="1">
    <location>
        <begin position="43"/>
        <end position="53"/>
    </location>
</feature>
<accession>A0A6N3X6G2</accession>
<dbReference type="EMBL" id="JXUO01000181">
    <property type="protein sequence ID" value="KKZ14193.1"/>
    <property type="molecule type" value="Genomic_DNA"/>
</dbReference>
<protein>
    <submittedName>
        <fullName evidence="3">Uncharacterized protein</fullName>
    </submittedName>
</protein>
<organism evidence="3 4">
    <name type="scientific">Candidatus Synechococcus spongiarum 142</name>
    <dbReference type="NCBI Taxonomy" id="1608213"/>
    <lineage>
        <taxon>Bacteria</taxon>
        <taxon>Bacillati</taxon>
        <taxon>Cyanobacteriota</taxon>
        <taxon>Cyanophyceae</taxon>
        <taxon>Synechococcales</taxon>
        <taxon>Synechococcaceae</taxon>
        <taxon>Synechococcus</taxon>
    </lineage>
</organism>